<dbReference type="EMBL" id="VITR01000001">
    <property type="protein sequence ID" value="TWB45976.1"/>
    <property type="molecule type" value="Genomic_DNA"/>
</dbReference>
<comment type="caution">
    <text evidence="2">The sequence shown here is derived from an EMBL/GenBank/DDBJ whole genome shotgun (WGS) entry which is preliminary data.</text>
</comment>
<proteinExistence type="predicted"/>
<evidence type="ECO:0000313" key="2">
    <source>
        <dbReference type="EMBL" id="TWB45976.1"/>
    </source>
</evidence>
<dbReference type="Pfam" id="PF07963">
    <property type="entry name" value="N_methyl"/>
    <property type="match status" value="1"/>
</dbReference>
<name>A0A560HHP1_9PROT</name>
<protein>
    <submittedName>
        <fullName evidence="2">General secretion pathway protein H</fullName>
    </submittedName>
</protein>
<dbReference type="Gene3D" id="3.30.700.10">
    <property type="entry name" value="Glycoprotein, Type 4 Pilin"/>
    <property type="match status" value="1"/>
</dbReference>
<dbReference type="Proteomes" id="UP000315751">
    <property type="component" value="Unassembled WGS sequence"/>
</dbReference>
<dbReference type="PROSITE" id="PS00409">
    <property type="entry name" value="PROKAR_NTER_METHYL"/>
    <property type="match status" value="1"/>
</dbReference>
<keyword evidence="1" id="KW-0812">Transmembrane</keyword>
<accession>A0A560HHP1</accession>
<dbReference type="OrthoDB" id="7365560at2"/>
<dbReference type="SUPFAM" id="SSF54523">
    <property type="entry name" value="Pili subunits"/>
    <property type="match status" value="1"/>
</dbReference>
<organism evidence="2 3">
    <name type="scientific">Nitrospirillum amazonense</name>
    <dbReference type="NCBI Taxonomy" id="28077"/>
    <lineage>
        <taxon>Bacteria</taxon>
        <taxon>Pseudomonadati</taxon>
        <taxon>Pseudomonadota</taxon>
        <taxon>Alphaproteobacteria</taxon>
        <taxon>Rhodospirillales</taxon>
        <taxon>Azospirillaceae</taxon>
        <taxon>Nitrospirillum</taxon>
    </lineage>
</organism>
<dbReference type="NCBIfam" id="TIGR02532">
    <property type="entry name" value="IV_pilin_GFxxxE"/>
    <property type="match status" value="1"/>
</dbReference>
<sequence>MAGCFPGRGTPSRQAGFTLVEVLVVLVIIGILGAALALGIQDRLPGLRFTAAVSALEDELRNRQVEAMETGHPVLFTLDDVKRSAGGAAGRRLRRIAAVDLAIEGGDGARPGAVVFLPGGWSPGAQIRLREGDRAATVRVDWPLGTVHRE</sequence>
<dbReference type="AlphaFoldDB" id="A0A560HHP1"/>
<feature type="transmembrane region" description="Helical" evidence="1">
    <location>
        <begin position="15"/>
        <end position="38"/>
    </location>
</feature>
<evidence type="ECO:0000313" key="3">
    <source>
        <dbReference type="Proteomes" id="UP000315751"/>
    </source>
</evidence>
<evidence type="ECO:0000256" key="1">
    <source>
        <dbReference type="SAM" id="Phobius"/>
    </source>
</evidence>
<dbReference type="InterPro" id="IPR012902">
    <property type="entry name" value="N_methyl_site"/>
</dbReference>
<dbReference type="InterPro" id="IPR045584">
    <property type="entry name" value="Pilin-like"/>
</dbReference>
<reference evidence="2 3" key="1">
    <citation type="submission" date="2019-06" db="EMBL/GenBank/DDBJ databases">
        <title>Genomic Encyclopedia of Type Strains, Phase IV (KMG-V): Genome sequencing to study the core and pangenomes of soil and plant-associated prokaryotes.</title>
        <authorList>
            <person name="Whitman W."/>
        </authorList>
    </citation>
    <scope>NUCLEOTIDE SEQUENCE [LARGE SCALE GENOMIC DNA]</scope>
    <source>
        <strain evidence="2 3">BR 11622</strain>
    </source>
</reference>
<keyword evidence="1" id="KW-0472">Membrane</keyword>
<keyword evidence="1" id="KW-1133">Transmembrane helix</keyword>
<keyword evidence="3" id="KW-1185">Reference proteome</keyword>
<gene>
    <name evidence="2" type="ORF">FBZ90_101311</name>
</gene>
<dbReference type="RefSeq" id="WP_145729269.1">
    <property type="nucleotide sequence ID" value="NZ_VITR01000001.1"/>
</dbReference>